<evidence type="ECO:0000313" key="3">
    <source>
        <dbReference type="EMBL" id="KAK3280866.1"/>
    </source>
</evidence>
<keyword evidence="4" id="KW-1185">Reference proteome</keyword>
<name>A0AAE0GNX9_9CHLO</name>
<organism evidence="3 4">
    <name type="scientific">Cymbomonas tetramitiformis</name>
    <dbReference type="NCBI Taxonomy" id="36881"/>
    <lineage>
        <taxon>Eukaryota</taxon>
        <taxon>Viridiplantae</taxon>
        <taxon>Chlorophyta</taxon>
        <taxon>Pyramimonadophyceae</taxon>
        <taxon>Pyramimonadales</taxon>
        <taxon>Pyramimonadaceae</taxon>
        <taxon>Cymbomonas</taxon>
    </lineage>
</organism>
<feature type="compositionally biased region" description="Low complexity" evidence="1">
    <location>
        <begin position="127"/>
        <end position="146"/>
    </location>
</feature>
<dbReference type="AlphaFoldDB" id="A0AAE0GNX9"/>
<evidence type="ECO:0000256" key="1">
    <source>
        <dbReference type="SAM" id="MobiDB-lite"/>
    </source>
</evidence>
<feature type="region of interest" description="Disordered" evidence="1">
    <location>
        <begin position="66"/>
        <end position="160"/>
    </location>
</feature>
<sequence>MLCAFFCVCATAAPLTAAAPGEACTPDHTGLEVGGAAETTSNEPAFTFAAPAAIPPQRQTRYRELRQGFHTLRNVPQPPWLYDDPDPDYVPHSPPYPPPPYSSDDEEQSSGDHAAVHDDRQNSDSFSGSTNDSITTSTSSIHGTMTVLRAGTAVPPPTSG</sequence>
<evidence type="ECO:0000256" key="2">
    <source>
        <dbReference type="SAM" id="SignalP"/>
    </source>
</evidence>
<feature type="signal peptide" evidence="2">
    <location>
        <begin position="1"/>
        <end position="18"/>
    </location>
</feature>
<keyword evidence="2" id="KW-0732">Signal</keyword>
<accession>A0AAE0GNX9</accession>
<proteinExistence type="predicted"/>
<reference evidence="3 4" key="1">
    <citation type="journal article" date="2015" name="Genome Biol. Evol.">
        <title>Comparative Genomics of a Bacterivorous Green Alga Reveals Evolutionary Causalities and Consequences of Phago-Mixotrophic Mode of Nutrition.</title>
        <authorList>
            <person name="Burns J.A."/>
            <person name="Paasch A."/>
            <person name="Narechania A."/>
            <person name="Kim E."/>
        </authorList>
    </citation>
    <scope>NUCLEOTIDE SEQUENCE [LARGE SCALE GENOMIC DNA]</scope>
    <source>
        <strain evidence="3 4">PLY_AMNH</strain>
    </source>
</reference>
<dbReference type="EMBL" id="LGRX02004231">
    <property type="protein sequence ID" value="KAK3280866.1"/>
    <property type="molecule type" value="Genomic_DNA"/>
</dbReference>
<feature type="compositionally biased region" description="Pro residues" evidence="1">
    <location>
        <begin position="92"/>
        <end position="101"/>
    </location>
</feature>
<comment type="caution">
    <text evidence="3">The sequence shown here is derived from an EMBL/GenBank/DDBJ whole genome shotgun (WGS) entry which is preliminary data.</text>
</comment>
<gene>
    <name evidence="3" type="ORF">CYMTET_11320</name>
</gene>
<feature type="chain" id="PRO_5042218339" evidence="2">
    <location>
        <begin position="19"/>
        <end position="160"/>
    </location>
</feature>
<dbReference type="Proteomes" id="UP001190700">
    <property type="component" value="Unassembled WGS sequence"/>
</dbReference>
<protein>
    <submittedName>
        <fullName evidence="3">Uncharacterized protein</fullName>
    </submittedName>
</protein>
<evidence type="ECO:0000313" key="4">
    <source>
        <dbReference type="Proteomes" id="UP001190700"/>
    </source>
</evidence>